<sequence>MRTTLLATALLLASAAAHAGYALNETVRPCDEHTYNPSGLADIHDCRIPGTQRFINRKVREPETGRIMVERAHGYATIKCDESNTCAIYGTPGFDGEYIGDAPTGYYQVTYGWYIGTDASGKAVAYRVGTGPQHGAPPYNPLLAEEDPEAPYSDPDETPVAPGSHLFDE</sequence>
<dbReference type="AlphaFoldDB" id="A0A7X0BTN5"/>
<comment type="caution">
    <text evidence="3">The sequence shown here is derived from an EMBL/GenBank/DDBJ whole genome shotgun (WGS) entry which is preliminary data.</text>
</comment>
<protein>
    <recommendedName>
        <fullName evidence="5">Lipoprotein</fullName>
    </recommendedName>
</protein>
<proteinExistence type="predicted"/>
<dbReference type="EMBL" id="JACHLL010000004">
    <property type="protein sequence ID" value="MBB6342358.1"/>
    <property type="molecule type" value="Genomic_DNA"/>
</dbReference>
<keyword evidence="4" id="KW-1185">Reference proteome</keyword>
<organism evidence="3 4">
    <name type="scientific">Pseudomonas fluvialis</name>
    <dbReference type="NCBI Taxonomy" id="1793966"/>
    <lineage>
        <taxon>Bacteria</taxon>
        <taxon>Pseudomonadati</taxon>
        <taxon>Pseudomonadota</taxon>
        <taxon>Gammaproteobacteria</taxon>
        <taxon>Pseudomonadales</taxon>
        <taxon>Pseudomonadaceae</taxon>
        <taxon>Pseudomonas</taxon>
    </lineage>
</organism>
<dbReference type="RefSeq" id="WP_184683768.1">
    <property type="nucleotide sequence ID" value="NZ_JACHLL010000004.1"/>
</dbReference>
<dbReference type="Proteomes" id="UP000557193">
    <property type="component" value="Unassembled WGS sequence"/>
</dbReference>
<feature type="chain" id="PRO_5031445616" description="Lipoprotein" evidence="2">
    <location>
        <begin position="20"/>
        <end position="169"/>
    </location>
</feature>
<reference evidence="3 4" key="1">
    <citation type="submission" date="2020-08" db="EMBL/GenBank/DDBJ databases">
        <title>Functional genomics of gut bacteria from endangered species of beetles.</title>
        <authorList>
            <person name="Carlos-Shanley C."/>
        </authorList>
    </citation>
    <scope>NUCLEOTIDE SEQUENCE [LARGE SCALE GENOMIC DNA]</scope>
    <source>
        <strain evidence="3 4">S00202</strain>
    </source>
</reference>
<evidence type="ECO:0000313" key="3">
    <source>
        <dbReference type="EMBL" id="MBB6342358.1"/>
    </source>
</evidence>
<accession>A0A7X0BTN5</accession>
<feature type="signal peptide" evidence="2">
    <location>
        <begin position="1"/>
        <end position="19"/>
    </location>
</feature>
<evidence type="ECO:0000256" key="1">
    <source>
        <dbReference type="SAM" id="MobiDB-lite"/>
    </source>
</evidence>
<gene>
    <name evidence="3" type="ORF">HNP49_002540</name>
</gene>
<keyword evidence="2" id="KW-0732">Signal</keyword>
<evidence type="ECO:0008006" key="5">
    <source>
        <dbReference type="Google" id="ProtNLM"/>
    </source>
</evidence>
<evidence type="ECO:0000256" key="2">
    <source>
        <dbReference type="SAM" id="SignalP"/>
    </source>
</evidence>
<evidence type="ECO:0000313" key="4">
    <source>
        <dbReference type="Proteomes" id="UP000557193"/>
    </source>
</evidence>
<name>A0A7X0BTN5_9PSED</name>
<feature type="compositionally biased region" description="Acidic residues" evidence="1">
    <location>
        <begin position="144"/>
        <end position="157"/>
    </location>
</feature>
<feature type="region of interest" description="Disordered" evidence="1">
    <location>
        <begin position="134"/>
        <end position="169"/>
    </location>
</feature>